<dbReference type="Gene3D" id="1.20.120.520">
    <property type="entry name" value="nmb1532 protein domain like"/>
    <property type="match status" value="1"/>
</dbReference>
<feature type="domain" description="Hemerythrin-like" evidence="5">
    <location>
        <begin position="86"/>
        <end position="235"/>
    </location>
</feature>
<dbReference type="InterPro" id="IPR038062">
    <property type="entry name" value="ScdA-like_N_sf"/>
</dbReference>
<dbReference type="Gene3D" id="1.10.3910.10">
    <property type="entry name" value="SP0561-like"/>
    <property type="match status" value="1"/>
</dbReference>
<keyword evidence="2" id="KW-0963">Cytoplasm</keyword>
<evidence type="ECO:0000256" key="1">
    <source>
        <dbReference type="ARBA" id="ARBA00004496"/>
    </source>
</evidence>
<dbReference type="Pfam" id="PF01814">
    <property type="entry name" value="Hemerythrin"/>
    <property type="match status" value="1"/>
</dbReference>
<dbReference type="EMBL" id="JAMFLZ010000007">
    <property type="protein sequence ID" value="MCL6296202.1"/>
    <property type="molecule type" value="Genomic_DNA"/>
</dbReference>
<gene>
    <name evidence="6" type="primary">ric</name>
    <name evidence="6" type="ORF">M3P09_14415</name>
</gene>
<dbReference type="PANTHER" id="PTHR36438">
    <property type="entry name" value="IRON-SULFUR CLUSTER REPAIR PROTEIN YTFE"/>
    <property type="match status" value="1"/>
</dbReference>
<dbReference type="PANTHER" id="PTHR36438:SF1">
    <property type="entry name" value="IRON-SULFUR CLUSTER REPAIR PROTEIN YTFE"/>
    <property type="match status" value="1"/>
</dbReference>
<dbReference type="InterPro" id="IPR012312">
    <property type="entry name" value="Hemerythrin-like"/>
</dbReference>
<reference evidence="6" key="1">
    <citation type="submission" date="2022-05" db="EMBL/GenBank/DDBJ databases">
        <authorList>
            <person name="Park J.-S."/>
        </authorList>
    </citation>
    <scope>NUCLEOTIDE SEQUENCE</scope>
    <source>
        <strain evidence="6">2012CJ34-3</strain>
    </source>
</reference>
<sequence>METLRKDSQKQIGQFVAEDYRTAAVFSKYKIDFCCNGNRSIDEACEKKGIDSNVLLDELSRVLNEKGGESIDYKSWPLDLLIDYIEKKHHRYVEERIPVLKQFLDKLCRVHGERHPELFKINELFTASAGELASHMKKEELILFPFVKKMVKAKLQQGAIQSPQFITVENPIEMMMHEHDNEGERFRQIAELTNNYTLPADACNTYGVTFAMLEEFEKDLHLHIHLENNILFPQAIELEQQFG</sequence>
<proteinExistence type="predicted"/>
<evidence type="ECO:0000259" key="5">
    <source>
        <dbReference type="Pfam" id="PF01814"/>
    </source>
</evidence>
<keyword evidence="4" id="KW-0408">Iron</keyword>
<evidence type="ECO:0000256" key="2">
    <source>
        <dbReference type="ARBA" id="ARBA00022490"/>
    </source>
</evidence>
<comment type="subcellular location">
    <subcellularLocation>
        <location evidence="1">Cytoplasm</location>
    </subcellularLocation>
</comment>
<dbReference type="RefSeq" id="WP_249973686.1">
    <property type="nucleotide sequence ID" value="NZ_JAMFLZ010000007.1"/>
</dbReference>
<accession>A0ABT0QGT8</accession>
<evidence type="ECO:0000256" key="4">
    <source>
        <dbReference type="ARBA" id="ARBA00023004"/>
    </source>
</evidence>
<dbReference type="NCBIfam" id="TIGR03652">
    <property type="entry name" value="FeS_repair_RIC"/>
    <property type="match status" value="1"/>
</dbReference>
<evidence type="ECO:0000313" key="7">
    <source>
        <dbReference type="Proteomes" id="UP001165381"/>
    </source>
</evidence>
<keyword evidence="7" id="KW-1185">Reference proteome</keyword>
<evidence type="ECO:0000313" key="6">
    <source>
        <dbReference type="EMBL" id="MCL6296202.1"/>
    </source>
</evidence>
<comment type="caution">
    <text evidence="6">The sequence shown here is derived from an EMBL/GenBank/DDBJ whole genome shotgun (WGS) entry which is preliminary data.</text>
</comment>
<organism evidence="6 7">
    <name type="scientific">Jejuia spongiicola</name>
    <dbReference type="NCBI Taxonomy" id="2942207"/>
    <lineage>
        <taxon>Bacteria</taxon>
        <taxon>Pseudomonadati</taxon>
        <taxon>Bacteroidota</taxon>
        <taxon>Flavobacteriia</taxon>
        <taxon>Flavobacteriales</taxon>
        <taxon>Flavobacteriaceae</taxon>
        <taxon>Jejuia</taxon>
    </lineage>
</organism>
<name>A0ABT0QGT8_9FLAO</name>
<evidence type="ECO:0000256" key="3">
    <source>
        <dbReference type="ARBA" id="ARBA00022723"/>
    </source>
</evidence>
<dbReference type="Proteomes" id="UP001165381">
    <property type="component" value="Unassembled WGS sequence"/>
</dbReference>
<dbReference type="Pfam" id="PF04405">
    <property type="entry name" value="ScdA_N"/>
    <property type="match status" value="1"/>
</dbReference>
<keyword evidence="3" id="KW-0479">Metal-binding</keyword>
<protein>
    <submittedName>
        <fullName evidence="6">Iron-sulfur cluster repair di-iron protein</fullName>
    </submittedName>
</protein>
<dbReference type="InterPro" id="IPR019903">
    <property type="entry name" value="RIC_family"/>
</dbReference>